<dbReference type="InterPro" id="IPR024685">
    <property type="entry name" value="Adenylate_cyclase_1_N"/>
</dbReference>
<dbReference type="Pfam" id="PF01295">
    <property type="entry name" value="Adenylate_cycl"/>
    <property type="match status" value="1"/>
</dbReference>
<dbReference type="PANTHER" id="PTHR38760:SF1">
    <property type="entry name" value="ADENYLATE CYCLASE"/>
    <property type="match status" value="1"/>
</dbReference>
<keyword evidence="2" id="KW-0456">Lyase</keyword>
<dbReference type="EMBL" id="UOFP01000169">
    <property type="protein sequence ID" value="VAW87076.1"/>
    <property type="molecule type" value="Genomic_DNA"/>
</dbReference>
<dbReference type="PANTHER" id="PTHR38760">
    <property type="entry name" value="ADENYLATE CYCLASE"/>
    <property type="match status" value="1"/>
</dbReference>
<protein>
    <submittedName>
        <fullName evidence="2">Adenylate cyclase</fullName>
        <ecNumber evidence="2">4.6.1.1</ecNumber>
    </submittedName>
</protein>
<sequence>MDVKAILKRFLHLNQARFSRARAALRPVQQEVIDVLPLLFHVNHPGLPGYISEETPSGISNYLKEGPAILAARHLFKKFQYHRSIYRDYDIQSLFLIGSSGTIAQSNKSDFDVWLCHAPGLSDQQLAELREKSTQIEEWADGYNIEVHFFLMDAERFKRGEVLDLSTESSGTAQHDLLLDEFYRTALWLAGNYPLWWLVPPAEEGNYEQYTDNLLQKRFVDAGEYIDFGGLGNMPAEEFFGAAVWQIYKGVDSPYKSLLKILLMEIYAHEYPNINFLSLMFKQAIYEEYDESFDLNDVDPYIMLANKLINYLDEKNDQQRLELVHRCLYLKINMPLSKMRYQKGDNWQQDLLLQMTRDWGWEIDDLRTYDNRNTWKIDTISREKKILVKELNQSYFELSEFARANKGTMISKRDLHILGRKLYAAFERKTGKLEILVNGFTTNLHEPLIGLSQQRSSTNQTSSWFMFRGNGLHIDDSDNRPLKRASSALELICWGYFNKLINKRTSFVIKSEENPLSDREISAIIETLEQHFPESDLPHANIDDFSAKSRLLKVLLFVNVGVGNPIKISHMGHLITDQDDAFSYSSLGESLVQSISAVFITSWQEALIFHYEGDRGVLDCLTHYLQWSPLEEGTPPPQPNVYCFSSSYHQKITRRVEKLFKASKEAFYNRQNRKQQLRYLFPLRKGFAMLSEDDGVIRHRVFKGDSQLLEELCSPRAHYSTLTLDTQERQPLLKLIYNNAQPHIIQFYFHPKGNELDIFVIDERGSLFTHTLPLIEPKLILQHYHTFLNAIVKRQATMRSSSAEEQNSVVCYQILESPKGQLSIENRQIHFPLPNQYYNVQVIGESAEESDHVTVYCNDKEFSSFEHGDQVFEAVAKHILCQRKSQAHYPIYITDIDLPESTLGVEAGGTIQTVHYLNYKKRIEAQLNKVLEQQLKATPAK</sequence>
<dbReference type="EC" id="4.6.1.1" evidence="2"/>
<proteinExistence type="predicted"/>
<name>A0A3B1A2F6_9ZZZZ</name>
<accession>A0A3B1A2F6</accession>
<dbReference type="GO" id="GO:0006171">
    <property type="term" value="P:cAMP biosynthetic process"/>
    <property type="evidence" value="ECO:0007669"/>
    <property type="project" value="InterPro"/>
</dbReference>
<dbReference type="GO" id="GO:0004016">
    <property type="term" value="F:adenylate cyclase activity"/>
    <property type="evidence" value="ECO:0007669"/>
    <property type="project" value="UniProtKB-EC"/>
</dbReference>
<dbReference type="Pfam" id="PF12633">
    <property type="entry name" value="Adenyl_cycl_N"/>
    <property type="match status" value="1"/>
</dbReference>
<reference evidence="2" key="1">
    <citation type="submission" date="2018-06" db="EMBL/GenBank/DDBJ databases">
        <authorList>
            <person name="Zhirakovskaya E."/>
        </authorList>
    </citation>
    <scope>NUCLEOTIDE SEQUENCE</scope>
</reference>
<evidence type="ECO:0000259" key="1">
    <source>
        <dbReference type="Pfam" id="PF12633"/>
    </source>
</evidence>
<dbReference type="AlphaFoldDB" id="A0A3B1A2F6"/>
<gene>
    <name evidence="2" type="ORF">MNBD_GAMMA18-1852</name>
</gene>
<evidence type="ECO:0000313" key="2">
    <source>
        <dbReference type="EMBL" id="VAW87076.1"/>
    </source>
</evidence>
<organism evidence="2">
    <name type="scientific">hydrothermal vent metagenome</name>
    <dbReference type="NCBI Taxonomy" id="652676"/>
    <lineage>
        <taxon>unclassified sequences</taxon>
        <taxon>metagenomes</taxon>
        <taxon>ecological metagenomes</taxon>
    </lineage>
</organism>
<feature type="domain" description="Adenylate cyclase class-I N-terminal" evidence="1">
    <location>
        <begin position="3"/>
        <end position="197"/>
    </location>
</feature>
<dbReference type="InterPro" id="IPR000274">
    <property type="entry name" value="Adenylate_cyclase_1"/>
</dbReference>
<dbReference type="PIRSF" id="PIRSF001444">
    <property type="entry name" value="Adenylate_cycl"/>
    <property type="match status" value="1"/>
</dbReference>